<accession>A0A7Y9ETG8</accession>
<dbReference type="RefSeq" id="WP_179431370.1">
    <property type="nucleotide sequence ID" value="NZ_BAABLC010000005.1"/>
</dbReference>
<protein>
    <submittedName>
        <fullName evidence="2">Tetratricopeptide (TPR) repeat protein</fullName>
    </submittedName>
</protein>
<sequence>MTAQEGSPDDAPRHDPGAVHPPSSTAPRWHPARDLNNAGADALRRGDLSEGERLLREAVALTEVADADDAARDIRARAMLNLASVPEAAGDLAEALRMTDGAIGLAAEVAQRTDDRLGTRTVSLNAMLGRCQILTAMDRLDDAGAVLDEVETRLDDTVHQAGLIRYSLHLARSTLLIIRGRLPQAEREARVALQSALAVDPQLTANVYVNLASIAQRTGDDAASQEYLELAERVSAANGDAVSRQLAAENLARAAAHRKDWPAAQESFLRAGSLAREAGMARRLAACNTGLAAIHLETNNPVQAARVLRTLIRELVGLGAVQELREAYGFLGDAESKRGKFAKAHEAYLAARDLAHTAHERCRVDVRRAEMHAEWASVTPLPRRRQERLEQARDIAVPVLLATEALRADFPPGPTRERWSLQIAAPARELAFRLAMTLGEPELLLALIENATASATLQAETIEATLPTAAEPDPIEEIAPVLPLRVPLPAPEDAAELPAAASGFAAVPSAHDGLRFAAPPRVVAIPGAEPALEPWIRVAEAEYGVAVRSDTVVAAW</sequence>
<evidence type="ECO:0000313" key="2">
    <source>
        <dbReference type="EMBL" id="NYD53652.1"/>
    </source>
</evidence>
<feature type="region of interest" description="Disordered" evidence="1">
    <location>
        <begin position="1"/>
        <end position="38"/>
    </location>
</feature>
<name>A0A7Y9ETG8_9MICO</name>
<dbReference type="InterPro" id="IPR011990">
    <property type="entry name" value="TPR-like_helical_dom_sf"/>
</dbReference>
<dbReference type="SUPFAM" id="SSF48452">
    <property type="entry name" value="TPR-like"/>
    <property type="match status" value="2"/>
</dbReference>
<reference evidence="2 3" key="1">
    <citation type="submission" date="2020-07" db="EMBL/GenBank/DDBJ databases">
        <title>Sequencing the genomes of 1000 actinobacteria strains.</title>
        <authorList>
            <person name="Klenk H.-P."/>
        </authorList>
    </citation>
    <scope>NUCLEOTIDE SEQUENCE [LARGE SCALE GENOMIC DNA]</scope>
    <source>
        <strain evidence="2 3">DSM 22185</strain>
    </source>
</reference>
<dbReference type="Gene3D" id="1.25.40.10">
    <property type="entry name" value="Tetratricopeptide repeat domain"/>
    <property type="match status" value="2"/>
</dbReference>
<keyword evidence="3" id="KW-1185">Reference proteome</keyword>
<dbReference type="Proteomes" id="UP000552045">
    <property type="component" value="Unassembled WGS sequence"/>
</dbReference>
<evidence type="ECO:0000313" key="3">
    <source>
        <dbReference type="Proteomes" id="UP000552045"/>
    </source>
</evidence>
<evidence type="ECO:0000256" key="1">
    <source>
        <dbReference type="SAM" id="MobiDB-lite"/>
    </source>
</evidence>
<gene>
    <name evidence="2" type="ORF">BKA02_000707</name>
</gene>
<dbReference type="EMBL" id="JACCBH010000001">
    <property type="protein sequence ID" value="NYD53652.1"/>
    <property type="molecule type" value="Genomic_DNA"/>
</dbReference>
<proteinExistence type="predicted"/>
<organism evidence="2 3">
    <name type="scientific">Microbacterium pseudoresistens</name>
    <dbReference type="NCBI Taxonomy" id="640634"/>
    <lineage>
        <taxon>Bacteria</taxon>
        <taxon>Bacillati</taxon>
        <taxon>Actinomycetota</taxon>
        <taxon>Actinomycetes</taxon>
        <taxon>Micrococcales</taxon>
        <taxon>Microbacteriaceae</taxon>
        <taxon>Microbacterium</taxon>
    </lineage>
</organism>
<dbReference type="AlphaFoldDB" id="A0A7Y9ETG8"/>
<comment type="caution">
    <text evidence="2">The sequence shown here is derived from an EMBL/GenBank/DDBJ whole genome shotgun (WGS) entry which is preliminary data.</text>
</comment>